<protein>
    <submittedName>
        <fullName evidence="2">Uncharacterized protein</fullName>
    </submittedName>
</protein>
<keyword evidence="3" id="KW-1185">Reference proteome</keyword>
<accession>A0A0D2D8M2</accession>
<evidence type="ECO:0000256" key="1">
    <source>
        <dbReference type="SAM" id="MobiDB-lite"/>
    </source>
</evidence>
<feature type="region of interest" description="Disordered" evidence="1">
    <location>
        <begin position="130"/>
        <end position="149"/>
    </location>
</feature>
<proteinExistence type="predicted"/>
<dbReference type="HOGENOM" id="CLU_1034389_0_0_1"/>
<feature type="compositionally biased region" description="Low complexity" evidence="1">
    <location>
        <begin position="134"/>
        <end position="148"/>
    </location>
</feature>
<organism evidence="2 3">
    <name type="scientific">Phialophora macrospora</name>
    <dbReference type="NCBI Taxonomy" id="1851006"/>
    <lineage>
        <taxon>Eukaryota</taxon>
        <taxon>Fungi</taxon>
        <taxon>Dikarya</taxon>
        <taxon>Ascomycota</taxon>
        <taxon>Pezizomycotina</taxon>
        <taxon>Eurotiomycetes</taxon>
        <taxon>Chaetothyriomycetidae</taxon>
        <taxon>Chaetothyriales</taxon>
        <taxon>Herpotrichiellaceae</taxon>
        <taxon>Phialophora</taxon>
    </lineage>
</organism>
<evidence type="ECO:0000313" key="2">
    <source>
        <dbReference type="EMBL" id="KIW73916.1"/>
    </source>
</evidence>
<dbReference type="Proteomes" id="UP000054266">
    <property type="component" value="Unassembled WGS sequence"/>
</dbReference>
<dbReference type="AlphaFoldDB" id="A0A0D2D8M2"/>
<evidence type="ECO:0000313" key="3">
    <source>
        <dbReference type="Proteomes" id="UP000054266"/>
    </source>
</evidence>
<dbReference type="EMBL" id="KN846956">
    <property type="protein sequence ID" value="KIW73916.1"/>
    <property type="molecule type" value="Genomic_DNA"/>
</dbReference>
<reference evidence="2 3" key="1">
    <citation type="submission" date="2015-01" db="EMBL/GenBank/DDBJ databases">
        <title>The Genome Sequence of Capronia semiimmersa CBS27337.</title>
        <authorList>
            <consortium name="The Broad Institute Genomics Platform"/>
            <person name="Cuomo C."/>
            <person name="de Hoog S."/>
            <person name="Gorbushina A."/>
            <person name="Stielow B."/>
            <person name="Teixiera M."/>
            <person name="Abouelleil A."/>
            <person name="Chapman S.B."/>
            <person name="Priest M."/>
            <person name="Young S.K."/>
            <person name="Wortman J."/>
            <person name="Nusbaum C."/>
            <person name="Birren B."/>
        </authorList>
    </citation>
    <scope>NUCLEOTIDE SEQUENCE [LARGE SCALE GENOMIC DNA]</scope>
    <source>
        <strain evidence="2 3">CBS 27337</strain>
    </source>
</reference>
<sequence>MAPAPVRTEAWFKHMATSDFLRTRPSIERALGLLGVTRDHVDEIFTTATEIWDREAPVNLNLNRNSADLRKRQQDAIAELRAQHAEVFGMACAGDEEEKFVREKAPNAIFALVNTELRRMQKEWEARVANGTQAASETPTTATNTAETGSDRPRLLIRVYSAIQGVELLKMENVLAPGGGAPSFGDIEAKLFLSTRSPLKVWPGLNLVFVHVAGDGVNNYIHGQDDLDRVFEGWCQSHPATETFYLYAIDNEDPEPDLALQLARLPLQV</sequence>
<name>A0A0D2D8M2_9EURO</name>
<gene>
    <name evidence="2" type="ORF">PV04_01995</name>
</gene>